<dbReference type="Gene3D" id="1.10.246.20">
    <property type="entry name" value="Coactivator CBP, KIX domain"/>
    <property type="match status" value="1"/>
</dbReference>
<evidence type="ECO:0000259" key="4">
    <source>
        <dbReference type="Pfam" id="PF09606"/>
    </source>
</evidence>
<feature type="non-terminal residue" evidence="5">
    <location>
        <position position="1"/>
    </location>
</feature>
<dbReference type="GO" id="GO:0006355">
    <property type="term" value="P:regulation of DNA-templated transcription"/>
    <property type="evidence" value="ECO:0007669"/>
    <property type="project" value="InterPro"/>
</dbReference>
<feature type="compositionally biased region" description="Low complexity" evidence="3">
    <location>
        <begin position="252"/>
        <end position="270"/>
    </location>
</feature>
<proteinExistence type="inferred from homology"/>
<reference evidence="5 6" key="1">
    <citation type="submission" date="2024-05" db="EMBL/GenBank/DDBJ databases">
        <authorList>
            <person name="Wallberg A."/>
        </authorList>
    </citation>
    <scope>NUCLEOTIDE SEQUENCE [LARGE SCALE GENOMIC DNA]</scope>
</reference>
<keyword evidence="2" id="KW-0010">Activator</keyword>
<feature type="region of interest" description="Disordered" evidence="3">
    <location>
        <begin position="28"/>
        <end position="48"/>
    </location>
</feature>
<comment type="function">
    <text evidence="2">Component of the Mediator complex, a coactivator involved in the regulated transcription of nearly all RNA polymerase II-dependent genes. Mediator functions as a bridge to convey information from gene-specific regulatory proteins to the basal RNA polymerase II transcription machinery. Mediator is recruited to promoters by direct interactions with regulatory proteins and serves as a scaffold for the assembly of a functional preinitiation complex with RNA polymerase II and the general transcription factors.</text>
</comment>
<dbReference type="InterPro" id="IPR036529">
    <property type="entry name" value="KIX_dom_sf"/>
</dbReference>
<feature type="region of interest" description="Disordered" evidence="3">
    <location>
        <begin position="245"/>
        <end position="271"/>
    </location>
</feature>
<evidence type="ECO:0000256" key="3">
    <source>
        <dbReference type="SAM" id="MobiDB-lite"/>
    </source>
</evidence>
<evidence type="ECO:0000256" key="1">
    <source>
        <dbReference type="ARBA" id="ARBA00023242"/>
    </source>
</evidence>
<keyword evidence="6" id="KW-1185">Reference proteome</keyword>
<comment type="subcellular location">
    <subcellularLocation>
        <location evidence="2">Nucleus</location>
    </subcellularLocation>
</comment>
<name>A0AAV2SPR9_MEGNR</name>
<evidence type="ECO:0000256" key="2">
    <source>
        <dbReference type="RuleBase" id="RU364148"/>
    </source>
</evidence>
<protein>
    <recommendedName>
        <fullName evidence="2">Mediator of RNA polymerase II transcription subunit 15</fullName>
    </recommendedName>
    <alternativeName>
        <fullName evidence="2">Mediator complex subunit 15</fullName>
    </alternativeName>
</protein>
<accession>A0AAV2SPR9</accession>
<dbReference type="GO" id="GO:0003712">
    <property type="term" value="F:transcription coregulator activity"/>
    <property type="evidence" value="ECO:0007669"/>
    <property type="project" value="InterPro"/>
</dbReference>
<dbReference type="InterPro" id="IPR019087">
    <property type="entry name" value="Med15_N"/>
</dbReference>
<keyword evidence="1 2" id="KW-0539">Nucleus</keyword>
<feature type="region of interest" description="Disordered" evidence="3">
    <location>
        <begin position="178"/>
        <end position="198"/>
    </location>
</feature>
<evidence type="ECO:0000313" key="6">
    <source>
        <dbReference type="Proteomes" id="UP001497623"/>
    </source>
</evidence>
<dbReference type="Proteomes" id="UP001497623">
    <property type="component" value="Unassembled WGS sequence"/>
</dbReference>
<evidence type="ECO:0000313" key="5">
    <source>
        <dbReference type="EMBL" id="CAL4212067.1"/>
    </source>
</evidence>
<comment type="similarity">
    <text evidence="2">Belongs to the Mediator complex subunit 15 family.</text>
</comment>
<keyword evidence="2" id="KW-0804">Transcription</keyword>
<gene>
    <name evidence="2" type="primary">MED15</name>
    <name evidence="5" type="ORF">MNOR_LOCUS38434</name>
</gene>
<feature type="domain" description="Mediator of RNA polymerase II transcription subunit 15 N-terminal" evidence="4">
    <location>
        <begin position="1"/>
        <end position="33"/>
    </location>
</feature>
<feature type="domain" description="Mediator of RNA polymerase II transcription subunit 15 N-terminal" evidence="4">
    <location>
        <begin position="111"/>
        <end position="178"/>
    </location>
</feature>
<feature type="compositionally biased region" description="Low complexity" evidence="3">
    <location>
        <begin position="28"/>
        <end position="44"/>
    </location>
</feature>
<dbReference type="AlphaFoldDB" id="A0AAV2SPR9"/>
<dbReference type="Pfam" id="PF09606">
    <property type="entry name" value="Med15_N"/>
    <property type="match status" value="2"/>
</dbReference>
<comment type="caution">
    <text evidence="5">The sequence shown here is derived from an EMBL/GenBank/DDBJ whole genome shotgun (WGS) entry which is preliminary data.</text>
</comment>
<sequence>QVFQRSKQREEYLQYIARIVMRLRQSAQGHQQQNNLQSQGNTSQKADPTLTAVLPNNAASNLPNRLANNGLTPEIITIPSVINNVASGSQAGNQTPLLQQSLQQLRKVKNSDDWKTRTFRQRIIHQLEELNRWTPTTARRSPEELESQIFQRSNSKEDYMRYIGKVVLHMRQIKQANGGHSYNAQDNTSQSSSSHSRLQNHMLGIQHPQVDLTEHDDHALSIDPQVCEQQSGNSTLYGIPQMGNGLTAGGNSSQLRELLSSSSKGEGSSLQNVNHLSNPHINDFHNQAGERSDFETNKKFNIQSESEEDISNRTDINKDVLSINTKNTNTSNESEIDEFEKASDSPGAFQLLLLED</sequence>
<keyword evidence="2" id="KW-0805">Transcription regulation</keyword>
<dbReference type="GO" id="GO:0005634">
    <property type="term" value="C:nucleus"/>
    <property type="evidence" value="ECO:0007669"/>
    <property type="project" value="UniProtKB-SubCell"/>
</dbReference>
<dbReference type="EMBL" id="CAXKWB010087414">
    <property type="protein sequence ID" value="CAL4212067.1"/>
    <property type="molecule type" value="Genomic_DNA"/>
</dbReference>
<feature type="compositionally biased region" description="Polar residues" evidence="3">
    <location>
        <begin position="178"/>
        <end position="188"/>
    </location>
</feature>
<comment type="subunit">
    <text evidence="2">Component of the Mediator complex.</text>
</comment>
<organism evidence="5 6">
    <name type="scientific">Meganyctiphanes norvegica</name>
    <name type="common">Northern krill</name>
    <name type="synonym">Thysanopoda norvegica</name>
    <dbReference type="NCBI Taxonomy" id="48144"/>
    <lineage>
        <taxon>Eukaryota</taxon>
        <taxon>Metazoa</taxon>
        <taxon>Ecdysozoa</taxon>
        <taxon>Arthropoda</taxon>
        <taxon>Crustacea</taxon>
        <taxon>Multicrustacea</taxon>
        <taxon>Malacostraca</taxon>
        <taxon>Eumalacostraca</taxon>
        <taxon>Eucarida</taxon>
        <taxon>Euphausiacea</taxon>
        <taxon>Euphausiidae</taxon>
        <taxon>Meganyctiphanes</taxon>
    </lineage>
</organism>